<evidence type="ECO:0000313" key="1">
    <source>
        <dbReference type="EMBL" id="QQN59409.1"/>
    </source>
</evidence>
<dbReference type="Proteomes" id="UP000595426">
    <property type="component" value="Chromosome"/>
</dbReference>
<sequence>MASVIISKPSRPQPIYGFDNITNGDEVTELVKYIRKNLGPQSMNKVMIYILSGTHGDTQGNLVGEDDFYQEDKLVELQTVKAVRANEKTPTNTWANYFGKTNSILILAWCYSNRWSGLTTYNK</sequence>
<keyword evidence="2" id="KW-1185">Reference proteome</keyword>
<accession>A0A7T7ZYR6</accession>
<dbReference type="GeneID" id="93133692"/>
<name>A0A7T7ZYR6_9FLAO</name>
<dbReference type="OrthoDB" id="1452379at2"/>
<dbReference type="AlphaFoldDB" id="A0A7T7ZYR6"/>
<reference evidence="1 2" key="1">
    <citation type="submission" date="2020-12" db="EMBL/GenBank/DDBJ databases">
        <title>FDA dAtabase for Regulatory Grade micrObial Sequences (FDA-ARGOS): Supporting development and validation of Infectious Disease Dx tests.</title>
        <authorList>
            <person name="Kerrigan L."/>
            <person name="Long C."/>
            <person name="Tallon L."/>
            <person name="Sadzewicz L."/>
            <person name="Zhao X."/>
            <person name="Boylan J."/>
            <person name="Ott S."/>
            <person name="Bowen H."/>
            <person name="Vavikolanu K."/>
            <person name="Mehta A."/>
            <person name="Aluvathingal J."/>
            <person name="Nadendla S."/>
            <person name="Yan Y."/>
            <person name="Sichtig H."/>
        </authorList>
    </citation>
    <scope>NUCLEOTIDE SEQUENCE [LARGE SCALE GENOMIC DNA]</scope>
    <source>
        <strain evidence="1 2">FDAARGOS_1031</strain>
    </source>
</reference>
<dbReference type="EMBL" id="CP067018">
    <property type="protein sequence ID" value="QQN59409.1"/>
    <property type="molecule type" value="Genomic_DNA"/>
</dbReference>
<gene>
    <name evidence="1" type="ORF">I6H88_02155</name>
</gene>
<protein>
    <recommendedName>
        <fullName evidence="3">Caspase family p20 domain-containing protein</fullName>
    </recommendedName>
</protein>
<evidence type="ECO:0008006" key="3">
    <source>
        <dbReference type="Google" id="ProtNLM"/>
    </source>
</evidence>
<dbReference type="KEGG" id="egm:AYC65_12305"/>
<evidence type="ECO:0000313" key="2">
    <source>
        <dbReference type="Proteomes" id="UP000595426"/>
    </source>
</evidence>
<proteinExistence type="predicted"/>
<dbReference type="RefSeq" id="WP_034870422.1">
    <property type="nucleotide sequence ID" value="NZ_CAJJUP010000002.1"/>
</dbReference>
<organism evidence="1 2">
    <name type="scientific">Elizabethkingia bruuniana</name>
    <dbReference type="NCBI Taxonomy" id="1756149"/>
    <lineage>
        <taxon>Bacteria</taxon>
        <taxon>Pseudomonadati</taxon>
        <taxon>Bacteroidota</taxon>
        <taxon>Flavobacteriia</taxon>
        <taxon>Flavobacteriales</taxon>
        <taxon>Weeksellaceae</taxon>
        <taxon>Elizabethkingia</taxon>
    </lineage>
</organism>